<dbReference type="EMBL" id="SMMG02000006">
    <property type="protein sequence ID" value="KAA3470321.1"/>
    <property type="molecule type" value="Genomic_DNA"/>
</dbReference>
<evidence type="ECO:0000313" key="1">
    <source>
        <dbReference type="EMBL" id="KAA3470321.1"/>
    </source>
</evidence>
<gene>
    <name evidence="1" type="ORF">EPI10_016037</name>
</gene>
<evidence type="ECO:0000313" key="2">
    <source>
        <dbReference type="Proteomes" id="UP000325315"/>
    </source>
</evidence>
<accession>A0A5B6VMI1</accession>
<dbReference type="AlphaFoldDB" id="A0A5B6VMI1"/>
<organism evidence="1 2">
    <name type="scientific">Gossypium australe</name>
    <dbReference type="NCBI Taxonomy" id="47621"/>
    <lineage>
        <taxon>Eukaryota</taxon>
        <taxon>Viridiplantae</taxon>
        <taxon>Streptophyta</taxon>
        <taxon>Embryophyta</taxon>
        <taxon>Tracheophyta</taxon>
        <taxon>Spermatophyta</taxon>
        <taxon>Magnoliopsida</taxon>
        <taxon>eudicotyledons</taxon>
        <taxon>Gunneridae</taxon>
        <taxon>Pentapetalae</taxon>
        <taxon>rosids</taxon>
        <taxon>malvids</taxon>
        <taxon>Malvales</taxon>
        <taxon>Malvaceae</taxon>
        <taxon>Malvoideae</taxon>
        <taxon>Gossypium</taxon>
    </lineage>
</organism>
<keyword evidence="2" id="KW-1185">Reference proteome</keyword>
<protein>
    <submittedName>
        <fullName evidence="1">Uncharacterized protein</fullName>
    </submittedName>
</protein>
<proteinExistence type="predicted"/>
<sequence>MFYHTLQYLSNLLWGKHQLDANVRVSEIRDRGDFKADKEVSINLKMSFLATRRTLSDVQKGELTMHD</sequence>
<name>A0A5B6VMI1_9ROSI</name>
<comment type="caution">
    <text evidence="1">The sequence shown here is derived from an EMBL/GenBank/DDBJ whole genome shotgun (WGS) entry which is preliminary data.</text>
</comment>
<dbReference type="Proteomes" id="UP000325315">
    <property type="component" value="Unassembled WGS sequence"/>
</dbReference>
<reference evidence="2" key="1">
    <citation type="journal article" date="2019" name="Plant Biotechnol. J.">
        <title>Genome sequencing of the Australian wild diploid species Gossypium australe highlights disease resistance and delayed gland morphogenesis.</title>
        <authorList>
            <person name="Cai Y."/>
            <person name="Cai X."/>
            <person name="Wang Q."/>
            <person name="Wang P."/>
            <person name="Zhang Y."/>
            <person name="Cai C."/>
            <person name="Xu Y."/>
            <person name="Wang K."/>
            <person name="Zhou Z."/>
            <person name="Wang C."/>
            <person name="Geng S."/>
            <person name="Li B."/>
            <person name="Dong Q."/>
            <person name="Hou Y."/>
            <person name="Wang H."/>
            <person name="Ai P."/>
            <person name="Liu Z."/>
            <person name="Yi F."/>
            <person name="Sun M."/>
            <person name="An G."/>
            <person name="Cheng J."/>
            <person name="Zhang Y."/>
            <person name="Shi Q."/>
            <person name="Xie Y."/>
            <person name="Shi X."/>
            <person name="Chang Y."/>
            <person name="Huang F."/>
            <person name="Chen Y."/>
            <person name="Hong S."/>
            <person name="Mi L."/>
            <person name="Sun Q."/>
            <person name="Zhang L."/>
            <person name="Zhou B."/>
            <person name="Peng R."/>
            <person name="Zhang X."/>
            <person name="Liu F."/>
        </authorList>
    </citation>
    <scope>NUCLEOTIDE SEQUENCE [LARGE SCALE GENOMIC DNA]</scope>
    <source>
        <strain evidence="2">cv. PA1801</strain>
    </source>
</reference>